<dbReference type="CDD" id="cd22686">
    <property type="entry name" value="FHA_AGGF1"/>
    <property type="match status" value="1"/>
</dbReference>
<dbReference type="PROSITE" id="PS50006">
    <property type="entry name" value="FHA_DOMAIN"/>
    <property type="match status" value="1"/>
</dbReference>
<feature type="domain" description="G-patch" evidence="3">
    <location>
        <begin position="542"/>
        <end position="590"/>
    </location>
</feature>
<keyword evidence="4" id="KW-1185">Reference proteome</keyword>
<protein>
    <submittedName>
        <fullName evidence="5">Angiogenic factor with G patch and FHA domains 1 isoform X1</fullName>
    </submittedName>
</protein>
<dbReference type="GeneID" id="115620077"/>
<name>A0A6J2T2J1_DROLE</name>
<dbReference type="InterPro" id="IPR000253">
    <property type="entry name" value="FHA_dom"/>
</dbReference>
<dbReference type="PROSITE" id="PS50174">
    <property type="entry name" value="G_PATCH"/>
    <property type="match status" value="1"/>
</dbReference>
<dbReference type="InterPro" id="IPR041591">
    <property type="entry name" value="OCRE"/>
</dbReference>
<dbReference type="SUPFAM" id="SSF49879">
    <property type="entry name" value="SMAD/FHA domain"/>
    <property type="match status" value="1"/>
</dbReference>
<dbReference type="PANTHER" id="PTHR23106:SF24">
    <property type="entry name" value="ANGIOGENIC FACTOR WITH G PATCH AND FHA DOMAINS 1"/>
    <property type="match status" value="1"/>
</dbReference>
<dbReference type="PANTHER" id="PTHR23106">
    <property type="entry name" value="ANGIOGENIC FACTOR WITH G PATCH AND FHA DOMAINS 1"/>
    <property type="match status" value="1"/>
</dbReference>
<evidence type="ECO:0000259" key="3">
    <source>
        <dbReference type="PROSITE" id="PS50174"/>
    </source>
</evidence>
<organism evidence="4 5">
    <name type="scientific">Drosophila lebanonensis</name>
    <name type="common">Fruit fly</name>
    <name type="synonym">Scaptodrosophila lebanonensis</name>
    <dbReference type="NCBI Taxonomy" id="7225"/>
    <lineage>
        <taxon>Eukaryota</taxon>
        <taxon>Metazoa</taxon>
        <taxon>Ecdysozoa</taxon>
        <taxon>Arthropoda</taxon>
        <taxon>Hexapoda</taxon>
        <taxon>Insecta</taxon>
        <taxon>Pterygota</taxon>
        <taxon>Neoptera</taxon>
        <taxon>Endopterygota</taxon>
        <taxon>Diptera</taxon>
        <taxon>Brachycera</taxon>
        <taxon>Muscomorpha</taxon>
        <taxon>Ephydroidea</taxon>
        <taxon>Drosophilidae</taxon>
        <taxon>Scaptodrosophila</taxon>
    </lineage>
</organism>
<dbReference type="InterPro" id="IPR053027">
    <property type="entry name" value="AGGF1"/>
</dbReference>
<dbReference type="OrthoDB" id="2538319at2759"/>
<dbReference type="Gene3D" id="2.60.200.20">
    <property type="match status" value="1"/>
</dbReference>
<proteinExistence type="predicted"/>
<dbReference type="CDD" id="cd16164">
    <property type="entry name" value="OCRE_VG5Q"/>
    <property type="match status" value="1"/>
</dbReference>
<feature type="compositionally biased region" description="Basic and acidic residues" evidence="1">
    <location>
        <begin position="264"/>
        <end position="275"/>
    </location>
</feature>
<evidence type="ECO:0000313" key="5">
    <source>
        <dbReference type="RefSeq" id="XP_030369102.1"/>
    </source>
</evidence>
<dbReference type="InterPro" id="IPR008984">
    <property type="entry name" value="SMAD_FHA_dom_sf"/>
</dbReference>
<evidence type="ECO:0000313" key="4">
    <source>
        <dbReference type="Proteomes" id="UP000504634"/>
    </source>
</evidence>
<dbReference type="SMART" id="SM00240">
    <property type="entry name" value="FHA"/>
    <property type="match status" value="1"/>
</dbReference>
<dbReference type="Proteomes" id="UP000504634">
    <property type="component" value="Unplaced"/>
</dbReference>
<feature type="compositionally biased region" description="Low complexity" evidence="1">
    <location>
        <begin position="178"/>
        <end position="190"/>
    </location>
</feature>
<dbReference type="RefSeq" id="XP_030369102.1">
    <property type="nucleotide sequence ID" value="XM_030513242.1"/>
</dbReference>
<sequence length="627" mass="69646">MSEAETESPEFSDAPSHDYIELKSVEEVQALEKKQIVSYIEKLHGIIRKYDIRFAKYKQKLTHLLKEAKTHCDKSTQISGLEVEDERQDLQAEHPSATELSATDAFSFVDEMRQAAKHAENLNNFVYEPTSGMYYDPKTGYYYNAEYGLYYDGNTGCYYSYDQAKDSYEFHSKPQVQANSADNAADGGSNADDDALEEDVEFDELGGVITDKSKLKQIKAEKEKAKKRAAKSKRKAKKNSKKSKKHKSKSFKERRHHKDKKRKRQDDGSNDEEKSQTAGKHSRKFRDVEDGELSQSSSDRSSSSSSSGSGSSSSDADENDDSVPLFKAGGRFQDIAKQYPPSLRIIVQETNVQELTVGSLHLITYKGGTLGREGAHDVIIPDVNVSKCHLKFHYDTKRSVYKCNDMGSRNGTILNGSRLTDSKSASGEQDLVHGSVLQIGQTKLLCHVHEGNSTCGLCEPGLLIETREVRESATSNVKVLSHKEQLKKLQKKYGLENEKFVESKGTAPHNYNDRAATRRTKVGSSTDKEKTEVACVNTEIGSSNKGFKMLSKLGWQKGETLGKTNASAGLLTPINVVANEGTTGLGSEQVSATSSRPIDKRKLANLKITQARYQRANDIFDVSDESD</sequence>
<dbReference type="GO" id="GO:0003676">
    <property type="term" value="F:nucleic acid binding"/>
    <property type="evidence" value="ECO:0007669"/>
    <property type="project" value="InterPro"/>
</dbReference>
<feature type="region of interest" description="Disordered" evidence="1">
    <location>
        <begin position="174"/>
        <end position="193"/>
    </location>
</feature>
<dbReference type="SMART" id="SM00443">
    <property type="entry name" value="G_patch"/>
    <property type="match status" value="1"/>
</dbReference>
<feature type="compositionally biased region" description="Low complexity" evidence="1">
    <location>
        <begin position="294"/>
        <end position="314"/>
    </location>
</feature>
<dbReference type="AlphaFoldDB" id="A0A6J2T2J1"/>
<evidence type="ECO:0000259" key="2">
    <source>
        <dbReference type="PROSITE" id="PS50006"/>
    </source>
</evidence>
<feature type="compositionally biased region" description="Basic residues" evidence="1">
    <location>
        <begin position="225"/>
        <end position="263"/>
    </location>
</feature>
<dbReference type="Pfam" id="PF17780">
    <property type="entry name" value="OCRE"/>
    <property type="match status" value="1"/>
</dbReference>
<feature type="domain" description="FHA" evidence="2">
    <location>
        <begin position="368"/>
        <end position="419"/>
    </location>
</feature>
<dbReference type="Pfam" id="PF01585">
    <property type="entry name" value="G-patch"/>
    <property type="match status" value="1"/>
</dbReference>
<dbReference type="Pfam" id="PF00498">
    <property type="entry name" value="FHA"/>
    <property type="match status" value="1"/>
</dbReference>
<evidence type="ECO:0000256" key="1">
    <source>
        <dbReference type="SAM" id="MobiDB-lite"/>
    </source>
</evidence>
<dbReference type="InterPro" id="IPR035624">
    <property type="entry name" value="AGGF1_OCRE"/>
</dbReference>
<feature type="region of interest" description="Disordered" evidence="1">
    <location>
        <begin position="218"/>
        <end position="326"/>
    </location>
</feature>
<reference evidence="5" key="1">
    <citation type="submission" date="2025-08" db="UniProtKB">
        <authorList>
            <consortium name="RefSeq"/>
        </authorList>
    </citation>
    <scope>IDENTIFICATION</scope>
    <source>
        <strain evidence="5">11010-0011.00</strain>
        <tissue evidence="5">Whole body</tissue>
    </source>
</reference>
<dbReference type="InterPro" id="IPR000467">
    <property type="entry name" value="G_patch_dom"/>
</dbReference>
<gene>
    <name evidence="5" type="primary">LOC115620077</name>
</gene>
<accession>A0A6J2T2J1</accession>